<evidence type="ECO:0000313" key="6">
    <source>
        <dbReference type="Proteomes" id="UP000643165"/>
    </source>
</evidence>
<evidence type="ECO:0000256" key="2">
    <source>
        <dbReference type="ARBA" id="ARBA00022643"/>
    </source>
</evidence>
<dbReference type="RefSeq" id="WP_204000392.1">
    <property type="nucleotide sequence ID" value="NZ_BOPB01000016.1"/>
</dbReference>
<dbReference type="InterPro" id="IPR051814">
    <property type="entry name" value="NAD(P)H-dep_FMN_reductase"/>
</dbReference>
<sequence>MTRSDAGGGGTTRRTLAVVSAGLSQPSSTRLLADQLAAATRDELVRHGEQVDLRLIELREHAHDIVNHVLTGFPSESLRQVLDDVTGADGLIAVSPIFNASYSGLFKSFFDLVDADALGGRAVLIGATGGTARHSLALEHALRPMFTYLRAVVAPTAVFAAPEDWAGGAVDGALRARIDRAGRELAELVRRSAPSSGPADPFALTTSFDQLLGGQDT</sequence>
<evidence type="ECO:0000256" key="3">
    <source>
        <dbReference type="ARBA" id="ARBA00023002"/>
    </source>
</evidence>
<keyword evidence="6" id="KW-1185">Reference proteome</keyword>
<dbReference type="Pfam" id="PF03358">
    <property type="entry name" value="FMN_red"/>
    <property type="match status" value="1"/>
</dbReference>
<dbReference type="Proteomes" id="UP000643165">
    <property type="component" value="Unassembled WGS sequence"/>
</dbReference>
<feature type="domain" description="NADPH-dependent FMN reductase-like" evidence="4">
    <location>
        <begin position="16"/>
        <end position="165"/>
    </location>
</feature>
<dbReference type="NCBIfam" id="TIGR04037">
    <property type="entry name" value="LLM_duo_CE1759"/>
    <property type="match status" value="1"/>
</dbReference>
<dbReference type="InterPro" id="IPR005025">
    <property type="entry name" value="FMN_Rdtase-like_dom"/>
</dbReference>
<comment type="caution">
    <text evidence="5">The sequence shown here is derived from an EMBL/GenBank/DDBJ whole genome shotgun (WGS) entry which is preliminary data.</text>
</comment>
<dbReference type="EMBL" id="BOPB01000016">
    <property type="protein sequence ID" value="GIJ22805.1"/>
    <property type="molecule type" value="Genomic_DNA"/>
</dbReference>
<dbReference type="PANTHER" id="PTHR43408">
    <property type="entry name" value="FMN REDUCTASE (NADPH)"/>
    <property type="match status" value="1"/>
</dbReference>
<organism evidence="5 6">
    <name type="scientific">Micromonospora lutea</name>
    <dbReference type="NCBI Taxonomy" id="419825"/>
    <lineage>
        <taxon>Bacteria</taxon>
        <taxon>Bacillati</taxon>
        <taxon>Actinomycetota</taxon>
        <taxon>Actinomycetes</taxon>
        <taxon>Micromonosporales</taxon>
        <taxon>Micromonosporaceae</taxon>
        <taxon>Micromonospora</taxon>
    </lineage>
</organism>
<dbReference type="InterPro" id="IPR029039">
    <property type="entry name" value="Flavoprotein-like_sf"/>
</dbReference>
<evidence type="ECO:0000313" key="5">
    <source>
        <dbReference type="EMBL" id="GIJ22805.1"/>
    </source>
</evidence>
<keyword evidence="2" id="KW-0288">FMN</keyword>
<keyword evidence="3" id="KW-0560">Oxidoreductase</keyword>
<accession>A0ABQ4IYD9</accession>
<protein>
    <submittedName>
        <fullName evidence="5">FMN reductase</fullName>
    </submittedName>
</protein>
<dbReference type="InterPro" id="IPR023932">
    <property type="entry name" value="CE1759_FMN_reduct"/>
</dbReference>
<proteinExistence type="predicted"/>
<dbReference type="PANTHER" id="PTHR43408:SF2">
    <property type="entry name" value="FMN REDUCTASE (NADPH)"/>
    <property type="match status" value="1"/>
</dbReference>
<dbReference type="Gene3D" id="3.40.50.360">
    <property type="match status" value="1"/>
</dbReference>
<gene>
    <name evidence="5" type="ORF">Vlu01_34290</name>
</gene>
<dbReference type="SUPFAM" id="SSF52218">
    <property type="entry name" value="Flavoproteins"/>
    <property type="match status" value="1"/>
</dbReference>
<name>A0ABQ4IYD9_9ACTN</name>
<keyword evidence="1" id="KW-0285">Flavoprotein</keyword>
<reference evidence="5 6" key="1">
    <citation type="submission" date="2021-01" db="EMBL/GenBank/DDBJ databases">
        <title>Whole genome shotgun sequence of Verrucosispora lutea NBRC 106530.</title>
        <authorList>
            <person name="Komaki H."/>
            <person name="Tamura T."/>
        </authorList>
    </citation>
    <scope>NUCLEOTIDE SEQUENCE [LARGE SCALE GENOMIC DNA]</scope>
    <source>
        <strain evidence="5 6">NBRC 106530</strain>
    </source>
</reference>
<evidence type="ECO:0000259" key="4">
    <source>
        <dbReference type="Pfam" id="PF03358"/>
    </source>
</evidence>
<evidence type="ECO:0000256" key="1">
    <source>
        <dbReference type="ARBA" id="ARBA00022630"/>
    </source>
</evidence>